<evidence type="ECO:0000256" key="3">
    <source>
        <dbReference type="ARBA" id="ARBA00022679"/>
    </source>
</evidence>
<proteinExistence type="inferred from homology"/>
<protein>
    <submittedName>
        <fullName evidence="5">Glycosyl transferase family 2</fullName>
    </submittedName>
</protein>
<organism evidence="5 6">
    <name type="scientific">Monoglobus pectinilyticus</name>
    <dbReference type="NCBI Taxonomy" id="1981510"/>
    <lineage>
        <taxon>Bacteria</taxon>
        <taxon>Bacillati</taxon>
        <taxon>Bacillota</taxon>
        <taxon>Clostridia</taxon>
        <taxon>Monoglobales</taxon>
        <taxon>Monoglobaceae</taxon>
        <taxon>Monoglobus</taxon>
    </lineage>
</organism>
<evidence type="ECO:0000256" key="4">
    <source>
        <dbReference type="SAM" id="Phobius"/>
    </source>
</evidence>
<dbReference type="Pfam" id="PF13641">
    <property type="entry name" value="Glyco_tranf_2_3"/>
    <property type="match status" value="1"/>
</dbReference>
<dbReference type="RefSeq" id="WP_102364760.1">
    <property type="nucleotide sequence ID" value="NZ_CP020991.1"/>
</dbReference>
<reference evidence="5 6" key="1">
    <citation type="submission" date="2017-04" db="EMBL/GenBank/DDBJ databases">
        <title>Monoglobus pectinilyticus 14 draft genome.</title>
        <authorList>
            <person name="Kim C."/>
            <person name="Rosendale D.I."/>
            <person name="Kelly W.J."/>
            <person name="Tannock G.W."/>
            <person name="Patchett M.L."/>
            <person name="Jordens J.Z."/>
        </authorList>
    </citation>
    <scope>NUCLEOTIDE SEQUENCE [LARGE SCALE GENOMIC DNA]</scope>
    <source>
        <strain evidence="5 6">14</strain>
    </source>
</reference>
<gene>
    <name evidence="5" type="ORF">B9O19_00279</name>
</gene>
<dbReference type="PANTHER" id="PTHR43630">
    <property type="entry name" value="POLY-BETA-1,6-N-ACETYL-D-GLUCOSAMINE SYNTHASE"/>
    <property type="match status" value="1"/>
</dbReference>
<keyword evidence="6" id="KW-1185">Reference proteome</keyword>
<sequence>MKVIFIINLLISVIFTICYAYQFFYLVVALFKKQKKFVAKTEHKYAFVIPARDESIVVGELVLSALAQNYPSEKIGVYVIADNCTDNTAEAARKAGATVYERNDNLKVGKGFALDWFFETASDKLNEEDYDGFIILDADNVLDKDYLLEMNKVFDNGYDIVTSYRNSKNYGTNWVSAGNALYFLRDAKYMNYPRMLLNTPCAVTGTGFLISKKIVETEGGWRCHLLSEDTEFTVSEVLKGVKIGYANDAVFYDEQPTELKQSFIQRMRWVRGYYQILAKYGGTLLKRTFKGSFACFDMFMSVAPAILMMVIGLIFNIFALIFAAVIRSPEMPGVLFSLGFTLFNVYWIFFFMGGVTAITERKRIYTSRAKKILYVFTFPLYMLTYLPIAFVAMVKDVKWVPTSHRVVKDVDSIKKDE</sequence>
<dbReference type="AlphaFoldDB" id="A0A2K9NZJ4"/>
<feature type="transmembrane region" description="Helical" evidence="4">
    <location>
        <begin position="6"/>
        <end position="31"/>
    </location>
</feature>
<comment type="similarity">
    <text evidence="1">Belongs to the glycosyltransferase 2 family.</text>
</comment>
<dbReference type="GeneID" id="98061708"/>
<dbReference type="GO" id="GO:0016757">
    <property type="term" value="F:glycosyltransferase activity"/>
    <property type="evidence" value="ECO:0007669"/>
    <property type="project" value="UniProtKB-KW"/>
</dbReference>
<dbReference type="CDD" id="cd06438">
    <property type="entry name" value="EpsO_like"/>
    <property type="match status" value="1"/>
</dbReference>
<dbReference type="PANTHER" id="PTHR43630:SF1">
    <property type="entry name" value="POLY-BETA-1,6-N-ACETYL-D-GLUCOSAMINE SYNTHASE"/>
    <property type="match status" value="1"/>
</dbReference>
<keyword evidence="4" id="KW-1133">Transmembrane helix</keyword>
<dbReference type="Gene3D" id="3.90.550.10">
    <property type="entry name" value="Spore Coat Polysaccharide Biosynthesis Protein SpsA, Chain A"/>
    <property type="match status" value="1"/>
</dbReference>
<feature type="transmembrane region" description="Helical" evidence="4">
    <location>
        <begin position="372"/>
        <end position="394"/>
    </location>
</feature>
<dbReference type="OrthoDB" id="9797391at2"/>
<evidence type="ECO:0000256" key="2">
    <source>
        <dbReference type="ARBA" id="ARBA00022676"/>
    </source>
</evidence>
<evidence type="ECO:0000256" key="1">
    <source>
        <dbReference type="ARBA" id="ARBA00006739"/>
    </source>
</evidence>
<evidence type="ECO:0000313" key="5">
    <source>
        <dbReference type="EMBL" id="AUO18463.1"/>
    </source>
</evidence>
<keyword evidence="3 5" id="KW-0808">Transferase</keyword>
<feature type="transmembrane region" description="Helical" evidence="4">
    <location>
        <begin position="306"/>
        <end position="326"/>
    </location>
</feature>
<dbReference type="EMBL" id="CP020991">
    <property type="protein sequence ID" value="AUO18463.1"/>
    <property type="molecule type" value="Genomic_DNA"/>
</dbReference>
<evidence type="ECO:0000313" key="6">
    <source>
        <dbReference type="Proteomes" id="UP000235589"/>
    </source>
</evidence>
<keyword evidence="2" id="KW-0328">Glycosyltransferase</keyword>
<keyword evidence="4" id="KW-0812">Transmembrane</keyword>
<keyword evidence="4" id="KW-0472">Membrane</keyword>
<dbReference type="Proteomes" id="UP000235589">
    <property type="component" value="Chromosome"/>
</dbReference>
<name>A0A2K9NZJ4_9FIRM</name>
<accession>A0A2K9NZJ4</accession>
<dbReference type="InterPro" id="IPR029044">
    <property type="entry name" value="Nucleotide-diphossugar_trans"/>
</dbReference>
<feature type="transmembrane region" description="Helical" evidence="4">
    <location>
        <begin position="338"/>
        <end position="360"/>
    </location>
</feature>
<dbReference type="KEGG" id="mpec:B9O19_00279"/>
<dbReference type="SUPFAM" id="SSF53448">
    <property type="entry name" value="Nucleotide-diphospho-sugar transferases"/>
    <property type="match status" value="1"/>
</dbReference>